<protein>
    <submittedName>
        <fullName evidence="2">VTC domain protein</fullName>
    </submittedName>
</protein>
<dbReference type="CDD" id="cd07750">
    <property type="entry name" value="PolyPPase_VTC_like"/>
    <property type="match status" value="1"/>
</dbReference>
<dbReference type="EMBL" id="CP036291">
    <property type="protein sequence ID" value="QDU90337.1"/>
    <property type="molecule type" value="Genomic_DNA"/>
</dbReference>
<accession>A0A518DFS6</accession>
<sequence>MPPISLDEMDGVSLMNRVDTKYAFSEGALGGLLDAVRHDYRVLEVGGARWTPYATLYYDSPARDCFLQHHNGKLNRHKFRVRSYGPSGACFLEVKLKNNKGRTDKRRIAIPGLEQASAPESLEFIEAAAGVRPNLAPQLWTYFSRITLVGLALGERVTLDTELTFAQGDRRAALPGVVIAEVKQARSDRGSSFRQGLRRMGLRPLRISKYCVGSLLLDPALKHNRFKPKLLALQKLVR</sequence>
<dbReference type="KEGG" id="pnd:Pla175_37410"/>
<feature type="domain" description="VTC" evidence="1">
    <location>
        <begin position="16"/>
        <end position="216"/>
    </location>
</feature>
<name>A0A518DFS6_9BACT</name>
<dbReference type="Proteomes" id="UP000317429">
    <property type="component" value="Chromosome"/>
</dbReference>
<dbReference type="OrthoDB" id="148766at2"/>
<dbReference type="Pfam" id="PF09359">
    <property type="entry name" value="VTC"/>
    <property type="match status" value="1"/>
</dbReference>
<organism evidence="2 3">
    <name type="scientific">Pirellulimonas nuda</name>
    <dbReference type="NCBI Taxonomy" id="2528009"/>
    <lineage>
        <taxon>Bacteria</taxon>
        <taxon>Pseudomonadati</taxon>
        <taxon>Planctomycetota</taxon>
        <taxon>Planctomycetia</taxon>
        <taxon>Pirellulales</taxon>
        <taxon>Lacipirellulaceae</taxon>
        <taxon>Pirellulimonas</taxon>
    </lineage>
</organism>
<evidence type="ECO:0000259" key="1">
    <source>
        <dbReference type="Pfam" id="PF09359"/>
    </source>
</evidence>
<proteinExistence type="predicted"/>
<keyword evidence="3" id="KW-1185">Reference proteome</keyword>
<dbReference type="AlphaFoldDB" id="A0A518DFS6"/>
<evidence type="ECO:0000313" key="2">
    <source>
        <dbReference type="EMBL" id="QDU90337.1"/>
    </source>
</evidence>
<gene>
    <name evidence="2" type="ORF">Pla175_37410</name>
</gene>
<dbReference type="InterPro" id="IPR018966">
    <property type="entry name" value="VTC_domain"/>
</dbReference>
<dbReference type="GO" id="GO:0006799">
    <property type="term" value="P:polyphosphate biosynthetic process"/>
    <property type="evidence" value="ECO:0007669"/>
    <property type="project" value="UniProtKB-ARBA"/>
</dbReference>
<evidence type="ECO:0000313" key="3">
    <source>
        <dbReference type="Proteomes" id="UP000317429"/>
    </source>
</evidence>
<dbReference type="Gene3D" id="3.20.100.30">
    <property type="entry name" value="VTC, catalytic tunnel domain"/>
    <property type="match status" value="1"/>
</dbReference>
<reference evidence="2 3" key="1">
    <citation type="submission" date="2019-02" db="EMBL/GenBank/DDBJ databases">
        <title>Deep-cultivation of Planctomycetes and their phenomic and genomic characterization uncovers novel biology.</title>
        <authorList>
            <person name="Wiegand S."/>
            <person name="Jogler M."/>
            <person name="Boedeker C."/>
            <person name="Pinto D."/>
            <person name="Vollmers J."/>
            <person name="Rivas-Marin E."/>
            <person name="Kohn T."/>
            <person name="Peeters S.H."/>
            <person name="Heuer A."/>
            <person name="Rast P."/>
            <person name="Oberbeckmann S."/>
            <person name="Bunk B."/>
            <person name="Jeske O."/>
            <person name="Meyerdierks A."/>
            <person name="Storesund J.E."/>
            <person name="Kallscheuer N."/>
            <person name="Luecker S."/>
            <person name="Lage O.M."/>
            <person name="Pohl T."/>
            <person name="Merkel B.J."/>
            <person name="Hornburger P."/>
            <person name="Mueller R.-W."/>
            <person name="Bruemmer F."/>
            <person name="Labrenz M."/>
            <person name="Spormann A.M."/>
            <person name="Op den Camp H."/>
            <person name="Overmann J."/>
            <person name="Amann R."/>
            <person name="Jetten M.S.M."/>
            <person name="Mascher T."/>
            <person name="Medema M.H."/>
            <person name="Devos D.P."/>
            <person name="Kaster A.-K."/>
            <person name="Ovreas L."/>
            <person name="Rohde M."/>
            <person name="Galperin M.Y."/>
            <person name="Jogler C."/>
        </authorList>
    </citation>
    <scope>NUCLEOTIDE SEQUENCE [LARGE SCALE GENOMIC DNA]</scope>
    <source>
        <strain evidence="2 3">Pla175</strain>
    </source>
</reference>
<dbReference type="InterPro" id="IPR042267">
    <property type="entry name" value="VTC_sf"/>
</dbReference>
<dbReference type="RefSeq" id="WP_145288614.1">
    <property type="nucleotide sequence ID" value="NZ_CP036291.1"/>
</dbReference>